<evidence type="ECO:0000313" key="5">
    <source>
        <dbReference type="Proteomes" id="UP000481964"/>
    </source>
</evidence>
<protein>
    <submittedName>
        <fullName evidence="2">Uncharacterized protein</fullName>
    </submittedName>
</protein>
<evidence type="ECO:0000256" key="1">
    <source>
        <dbReference type="SAM" id="Phobius"/>
    </source>
</evidence>
<dbReference type="AlphaFoldDB" id="A0A174YT53"/>
<reference evidence="2 4" key="1">
    <citation type="submission" date="2015-09" db="EMBL/GenBank/DDBJ databases">
        <authorList>
            <consortium name="Pathogen Informatics"/>
        </authorList>
    </citation>
    <scope>NUCLEOTIDE SEQUENCE [LARGE SCALE GENOMIC DNA]</scope>
    <source>
        <strain evidence="2 4">2789STDY5834875</strain>
    </source>
</reference>
<reference evidence="3 5" key="2">
    <citation type="journal article" date="2019" name="Nat. Med.">
        <title>A library of human gut bacterial isolates paired with longitudinal multiomics data enables mechanistic microbiome research.</title>
        <authorList>
            <person name="Poyet M."/>
            <person name="Groussin M."/>
            <person name="Gibbons S.M."/>
            <person name="Avila-Pacheco J."/>
            <person name="Jiang X."/>
            <person name="Kearney S.M."/>
            <person name="Perrotta A.R."/>
            <person name="Berdy B."/>
            <person name="Zhao S."/>
            <person name="Lieberman T.D."/>
            <person name="Swanson P.K."/>
            <person name="Smith M."/>
            <person name="Roesemann S."/>
            <person name="Alexander J.E."/>
            <person name="Rich S.A."/>
            <person name="Livny J."/>
            <person name="Vlamakis H."/>
            <person name="Clish C."/>
            <person name="Bullock K."/>
            <person name="Deik A."/>
            <person name="Scott J."/>
            <person name="Pierce K.A."/>
            <person name="Xavier R.J."/>
            <person name="Alm E.J."/>
        </authorList>
    </citation>
    <scope>NUCLEOTIDE SEQUENCE [LARGE SCALE GENOMIC DNA]</scope>
    <source>
        <strain evidence="3 5">BIOML-A1</strain>
    </source>
</reference>
<dbReference type="EMBL" id="WKRD01000006">
    <property type="protein sequence ID" value="MSC57615.1"/>
    <property type="molecule type" value="Genomic_DNA"/>
</dbReference>
<sequence>MRKNIARVLLYAACAVLVVFYILVLWWGKNPKVGTEYRMYYLTHELTDWPGYGNLKYTFGTKEICTEHKDRNGKEQSNVCSRKGQGWQKTKRYEGTKNTDKDSYIYYIPDESSDNIYLVCDITEYDTTAVGDKGIEVYVNDKLIGNIDSKGTTKLKIGYVSGDELLTVKFHADNAEYTLYSISLDKGQAET</sequence>
<accession>A0A174YT53</accession>
<proteinExistence type="predicted"/>
<dbReference type="OrthoDB" id="2112664at2"/>
<keyword evidence="1" id="KW-1133">Transmembrane helix</keyword>
<keyword evidence="1" id="KW-0472">Membrane</keyword>
<organism evidence="2 4">
    <name type="scientific">Lachnospira eligens</name>
    <dbReference type="NCBI Taxonomy" id="39485"/>
    <lineage>
        <taxon>Bacteria</taxon>
        <taxon>Bacillati</taxon>
        <taxon>Bacillota</taxon>
        <taxon>Clostridia</taxon>
        <taxon>Lachnospirales</taxon>
        <taxon>Lachnospiraceae</taxon>
        <taxon>Lachnospira</taxon>
    </lineage>
</organism>
<name>A0A174YT53_9FIRM</name>
<dbReference type="RefSeq" id="WP_055215940.1">
    <property type="nucleotide sequence ID" value="NZ_CZBU01000004.1"/>
</dbReference>
<evidence type="ECO:0000313" key="2">
    <source>
        <dbReference type="EMBL" id="CUQ78305.1"/>
    </source>
</evidence>
<dbReference type="EMBL" id="CZBU01000004">
    <property type="protein sequence ID" value="CUQ78305.1"/>
    <property type="molecule type" value="Genomic_DNA"/>
</dbReference>
<feature type="transmembrane region" description="Helical" evidence="1">
    <location>
        <begin position="9"/>
        <end position="28"/>
    </location>
</feature>
<keyword evidence="1" id="KW-0812">Transmembrane</keyword>
<dbReference type="Proteomes" id="UP000095621">
    <property type="component" value="Unassembled WGS sequence"/>
</dbReference>
<dbReference type="Proteomes" id="UP000481964">
    <property type="component" value="Unassembled WGS sequence"/>
</dbReference>
<evidence type="ECO:0000313" key="3">
    <source>
        <dbReference type="EMBL" id="MSC57615.1"/>
    </source>
</evidence>
<evidence type="ECO:0000313" key="4">
    <source>
        <dbReference type="Proteomes" id="UP000095621"/>
    </source>
</evidence>
<gene>
    <name evidence="2" type="ORF">ERS852490_02010</name>
    <name evidence="3" type="ORF">GKE48_09210</name>
</gene>